<feature type="region of interest" description="Disordered" evidence="1">
    <location>
        <begin position="133"/>
        <end position="169"/>
    </location>
</feature>
<name>A0A024TFJ4_9STRA</name>
<evidence type="ECO:0000313" key="2">
    <source>
        <dbReference type="EMBL" id="ETV92127.1"/>
    </source>
</evidence>
<feature type="compositionally biased region" description="Low complexity" evidence="1">
    <location>
        <begin position="146"/>
        <end position="160"/>
    </location>
</feature>
<protein>
    <submittedName>
        <fullName evidence="2">Uncharacterized protein</fullName>
    </submittedName>
</protein>
<feature type="region of interest" description="Disordered" evidence="1">
    <location>
        <begin position="75"/>
        <end position="102"/>
    </location>
</feature>
<reference evidence="2" key="1">
    <citation type="submission" date="2013-12" db="EMBL/GenBank/DDBJ databases">
        <title>The Genome Sequence of Aphanomyces invadans NJM9701.</title>
        <authorList>
            <consortium name="The Broad Institute Genomics Platform"/>
            <person name="Russ C."/>
            <person name="Tyler B."/>
            <person name="van West P."/>
            <person name="Dieguez-Uribeondo J."/>
            <person name="Young S.K."/>
            <person name="Zeng Q."/>
            <person name="Gargeya S."/>
            <person name="Fitzgerald M."/>
            <person name="Abouelleil A."/>
            <person name="Alvarado L."/>
            <person name="Chapman S.B."/>
            <person name="Gainer-Dewar J."/>
            <person name="Goldberg J."/>
            <person name="Griggs A."/>
            <person name="Gujja S."/>
            <person name="Hansen M."/>
            <person name="Howarth C."/>
            <person name="Imamovic A."/>
            <person name="Ireland A."/>
            <person name="Larimer J."/>
            <person name="McCowan C."/>
            <person name="Murphy C."/>
            <person name="Pearson M."/>
            <person name="Poon T.W."/>
            <person name="Priest M."/>
            <person name="Roberts A."/>
            <person name="Saif S."/>
            <person name="Shea T."/>
            <person name="Sykes S."/>
            <person name="Wortman J."/>
            <person name="Nusbaum C."/>
            <person name="Birren B."/>
        </authorList>
    </citation>
    <scope>NUCLEOTIDE SEQUENCE [LARGE SCALE GENOMIC DNA]</scope>
    <source>
        <strain evidence="2">NJM9701</strain>
    </source>
</reference>
<sequence>MVVQDTNTMNEFFATADAALQPSPEEAIQRLAAEILRDIDSYGDDDAQHKLTEDAVQHLVASYIERSGVMSQVSPSPYRASLGGSSHIPHEPFPPPPCTTSPFDDYRTNFKLFQDMRSQREAEFTKHLNAISRNDASASHRDDDSASSSGSESASSSGYSSDDDVVQGDAGMIRQPPLATLMDAGCQTDRLPRGVDVGTSPGAADGSPSHRDAGSPSTLAEPSAISATFVQPRCHFPCDVRMQAKKEAFHMSGTVAPPFREFISAPTNPVQTNEPSRPAVKECGIMTSVPSLRDHGTAMSPKSVFVALLKTKAVDSSLARPCEFELDLSNLNWHAPGVP</sequence>
<gene>
    <name evidence="2" type="ORF">H310_13522</name>
</gene>
<dbReference type="VEuPathDB" id="FungiDB:H310_13522"/>
<dbReference type="EMBL" id="KI914003">
    <property type="protein sequence ID" value="ETV92127.1"/>
    <property type="molecule type" value="Genomic_DNA"/>
</dbReference>
<accession>A0A024TFJ4</accession>
<feature type="region of interest" description="Disordered" evidence="1">
    <location>
        <begin position="189"/>
        <end position="221"/>
    </location>
</feature>
<dbReference type="OrthoDB" id="10555831at2759"/>
<dbReference type="AlphaFoldDB" id="A0A024TFJ4"/>
<dbReference type="RefSeq" id="XP_008879289.1">
    <property type="nucleotide sequence ID" value="XM_008881067.1"/>
</dbReference>
<organism evidence="2">
    <name type="scientific">Aphanomyces invadans</name>
    <dbReference type="NCBI Taxonomy" id="157072"/>
    <lineage>
        <taxon>Eukaryota</taxon>
        <taxon>Sar</taxon>
        <taxon>Stramenopiles</taxon>
        <taxon>Oomycota</taxon>
        <taxon>Saprolegniomycetes</taxon>
        <taxon>Saprolegniales</taxon>
        <taxon>Verrucalvaceae</taxon>
        <taxon>Aphanomyces</taxon>
    </lineage>
</organism>
<evidence type="ECO:0000256" key="1">
    <source>
        <dbReference type="SAM" id="MobiDB-lite"/>
    </source>
</evidence>
<dbReference type="GeneID" id="20090572"/>
<proteinExistence type="predicted"/>